<name>A0A9W7LEM4_9STRA</name>
<dbReference type="AlphaFoldDB" id="A0A9W7LEM4"/>
<gene>
    <name evidence="2" type="ORF">TrCOL_g8157</name>
</gene>
<dbReference type="Gene3D" id="1.10.238.10">
    <property type="entry name" value="EF-hand"/>
    <property type="match status" value="1"/>
</dbReference>
<evidence type="ECO:0000313" key="2">
    <source>
        <dbReference type="EMBL" id="GMI46812.1"/>
    </source>
</evidence>
<dbReference type="InterPro" id="IPR011992">
    <property type="entry name" value="EF-hand-dom_pair"/>
</dbReference>
<organism evidence="2 3">
    <name type="scientific">Triparma columacea</name>
    <dbReference type="NCBI Taxonomy" id="722753"/>
    <lineage>
        <taxon>Eukaryota</taxon>
        <taxon>Sar</taxon>
        <taxon>Stramenopiles</taxon>
        <taxon>Ochrophyta</taxon>
        <taxon>Bolidophyceae</taxon>
        <taxon>Parmales</taxon>
        <taxon>Triparmaceae</taxon>
        <taxon>Triparma</taxon>
    </lineage>
</organism>
<feature type="region of interest" description="Disordered" evidence="1">
    <location>
        <begin position="306"/>
        <end position="335"/>
    </location>
</feature>
<sequence length="682" mass="76462">MSVFSEEYTKGPVPRGYKRDHPAVQPHVFKPLSKTVQSTVDVLDRHARDGWKPHDKPLSRKARRLRSTYGTGDIINHPELRRRVAHSPDNTSRVQAMLKRNRNIVLNERGYYPSGARPSEARHLDVSKNRFAQPLNTVGGPRSPVRMSVSRPPFYSPGKGEGPVGSMSLDARYGALNSAGGHAAHNDKLLFFDEDLHQNIDVADDPISGTTLSWPSLGGEHMGNKDRYGPDAVASSQGLYDPYVSRVDEYKKISPSQWPEEAGFTRGSAIARRKEKPHSPIQIPRGLARSIERDGIRKSRVHNMALSKRRSETKSFGRWLQGKPRGGQYKEPPPFFPNSSSTTSFFTEYDPSVISDYPHGVGKGSMSKVKNKRSEFADRMSTYGELASLHQGLTGGADNPFRKSMNLPSKVGSGSRVSIKFAGSYSMARSMSEANHLGEKSALVQAVAKATKSLKLENESKIKCLSRFGLILLQAPNNCPGHEVVLKLSRALVDTASSNPDPAIISRLQFVRVVMHQVDHVFDRFAHNLYSCFDPNGREKVNHTEFCCCILAIHRPSMNMLTSGQYHYARKYMASITVLERCIQLFENGRGGITKHDLRRILTACSLTAEDRARMDKQTDQIFQIMKVPFDSMSVPRLMKMEEFIGKEGLLVRNSFVLDEYQDQLTTLQEKVGKCQQEMRER</sequence>
<feature type="region of interest" description="Disordered" evidence="1">
    <location>
        <begin position="133"/>
        <end position="161"/>
    </location>
</feature>
<proteinExistence type="predicted"/>
<protein>
    <submittedName>
        <fullName evidence="2">Uncharacterized protein</fullName>
    </submittedName>
</protein>
<dbReference type="OrthoDB" id="191814at2759"/>
<dbReference type="Proteomes" id="UP001165065">
    <property type="component" value="Unassembled WGS sequence"/>
</dbReference>
<dbReference type="EMBL" id="BRYA01000314">
    <property type="protein sequence ID" value="GMI46812.1"/>
    <property type="molecule type" value="Genomic_DNA"/>
</dbReference>
<evidence type="ECO:0000256" key="1">
    <source>
        <dbReference type="SAM" id="MobiDB-lite"/>
    </source>
</evidence>
<evidence type="ECO:0000313" key="3">
    <source>
        <dbReference type="Proteomes" id="UP001165065"/>
    </source>
</evidence>
<dbReference type="SUPFAM" id="SSF47473">
    <property type="entry name" value="EF-hand"/>
    <property type="match status" value="1"/>
</dbReference>
<accession>A0A9W7LEM4</accession>
<keyword evidence="3" id="KW-1185">Reference proteome</keyword>
<comment type="caution">
    <text evidence="2">The sequence shown here is derived from an EMBL/GenBank/DDBJ whole genome shotgun (WGS) entry which is preliminary data.</text>
</comment>
<reference evidence="3" key="1">
    <citation type="journal article" date="2023" name="Commun. Biol.">
        <title>Genome analysis of Parmales, the sister group of diatoms, reveals the evolutionary specialization of diatoms from phago-mixotrophs to photoautotrophs.</title>
        <authorList>
            <person name="Ban H."/>
            <person name="Sato S."/>
            <person name="Yoshikawa S."/>
            <person name="Yamada K."/>
            <person name="Nakamura Y."/>
            <person name="Ichinomiya M."/>
            <person name="Sato N."/>
            <person name="Blanc-Mathieu R."/>
            <person name="Endo H."/>
            <person name="Kuwata A."/>
            <person name="Ogata H."/>
        </authorList>
    </citation>
    <scope>NUCLEOTIDE SEQUENCE [LARGE SCALE GENOMIC DNA]</scope>
</reference>
<feature type="region of interest" description="Disordered" evidence="1">
    <location>
        <begin position="1"/>
        <end position="22"/>
    </location>
</feature>